<gene>
    <name evidence="2" type="ORF">PHYSODRAFT_336591</name>
</gene>
<organism evidence="2 3">
    <name type="scientific">Phytophthora sojae (strain P6497)</name>
    <name type="common">Soybean stem and root rot agent</name>
    <name type="synonym">Phytophthora megasperma f. sp. glycines</name>
    <dbReference type="NCBI Taxonomy" id="1094619"/>
    <lineage>
        <taxon>Eukaryota</taxon>
        <taxon>Sar</taxon>
        <taxon>Stramenopiles</taxon>
        <taxon>Oomycota</taxon>
        <taxon>Peronosporomycetes</taxon>
        <taxon>Peronosporales</taxon>
        <taxon>Peronosporaceae</taxon>
        <taxon>Phytophthora</taxon>
    </lineage>
</organism>
<feature type="region of interest" description="Disordered" evidence="1">
    <location>
        <begin position="51"/>
        <end position="70"/>
    </location>
</feature>
<evidence type="ECO:0000313" key="2">
    <source>
        <dbReference type="EMBL" id="EGZ12128.1"/>
    </source>
</evidence>
<dbReference type="EMBL" id="JH159157">
    <property type="protein sequence ID" value="EGZ12128.1"/>
    <property type="molecule type" value="Genomic_DNA"/>
</dbReference>
<dbReference type="Proteomes" id="UP000002640">
    <property type="component" value="Unassembled WGS sequence"/>
</dbReference>
<proteinExistence type="predicted"/>
<reference evidence="2 3" key="1">
    <citation type="journal article" date="2006" name="Science">
        <title>Phytophthora genome sequences uncover evolutionary origins and mechanisms of pathogenesis.</title>
        <authorList>
            <person name="Tyler B.M."/>
            <person name="Tripathy S."/>
            <person name="Zhang X."/>
            <person name="Dehal P."/>
            <person name="Jiang R.H."/>
            <person name="Aerts A."/>
            <person name="Arredondo F.D."/>
            <person name="Baxter L."/>
            <person name="Bensasson D."/>
            <person name="Beynon J.L."/>
            <person name="Chapman J."/>
            <person name="Damasceno C.M."/>
            <person name="Dorrance A.E."/>
            <person name="Dou D."/>
            <person name="Dickerman A.W."/>
            <person name="Dubchak I.L."/>
            <person name="Garbelotto M."/>
            <person name="Gijzen M."/>
            <person name="Gordon S.G."/>
            <person name="Govers F."/>
            <person name="Grunwald N.J."/>
            <person name="Huang W."/>
            <person name="Ivors K.L."/>
            <person name="Jones R.W."/>
            <person name="Kamoun S."/>
            <person name="Krampis K."/>
            <person name="Lamour K.H."/>
            <person name="Lee M.K."/>
            <person name="McDonald W.H."/>
            <person name="Medina M."/>
            <person name="Meijer H.J."/>
            <person name="Nordberg E.K."/>
            <person name="Maclean D.J."/>
            <person name="Ospina-Giraldo M.D."/>
            <person name="Morris P.F."/>
            <person name="Phuntumart V."/>
            <person name="Putnam N.H."/>
            <person name="Rash S."/>
            <person name="Rose J.K."/>
            <person name="Sakihama Y."/>
            <person name="Salamov A.A."/>
            <person name="Savidor A."/>
            <person name="Scheuring C.F."/>
            <person name="Smith B.M."/>
            <person name="Sobral B.W."/>
            <person name="Terry A."/>
            <person name="Torto-Alalibo T.A."/>
            <person name="Win J."/>
            <person name="Xu Z."/>
            <person name="Zhang H."/>
            <person name="Grigoriev I.V."/>
            <person name="Rokhsar D.S."/>
            <person name="Boore J.L."/>
        </authorList>
    </citation>
    <scope>NUCLEOTIDE SEQUENCE [LARGE SCALE GENOMIC DNA]</scope>
    <source>
        <strain evidence="2 3">P6497</strain>
    </source>
</reference>
<feature type="compositionally biased region" description="Basic residues" evidence="1">
    <location>
        <begin position="151"/>
        <end position="167"/>
    </location>
</feature>
<evidence type="ECO:0000256" key="1">
    <source>
        <dbReference type="SAM" id="MobiDB-lite"/>
    </source>
</evidence>
<dbReference type="KEGG" id="psoj:PHYSODRAFT_336591"/>
<evidence type="ECO:0000313" key="3">
    <source>
        <dbReference type="Proteomes" id="UP000002640"/>
    </source>
</evidence>
<name>G4ZYU5_PHYSP</name>
<dbReference type="AlphaFoldDB" id="G4ZYU5"/>
<keyword evidence="3" id="KW-1185">Reference proteome</keyword>
<sequence length="188" mass="19886">MRFRKRYGLEAVLDDIAAAVSAVAAAIATLDGTAAARARAGTTNAATAAGVAERDEPGAEAVSATTESWQREVENTMGDMKRRIEVLETAREEGGDTGDCKEIIKPAVQDPMHNGEDQGHESHAFAGGAQAEYGQCMASADIPAITPPPQKAKRKSSTGSSKRKKPRQTPVAINEDEAKTEGETHINR</sequence>
<feature type="region of interest" description="Disordered" evidence="1">
    <location>
        <begin position="138"/>
        <end position="188"/>
    </location>
</feature>
<dbReference type="InParanoid" id="G4ZYU5"/>
<accession>G4ZYU5</accession>
<protein>
    <submittedName>
        <fullName evidence="2">Uncharacterized protein</fullName>
    </submittedName>
</protein>
<feature type="compositionally biased region" description="Basic and acidic residues" evidence="1">
    <location>
        <begin position="176"/>
        <end position="188"/>
    </location>
</feature>
<dbReference type="GeneID" id="20647224"/>
<dbReference type="RefSeq" id="XP_009532461.1">
    <property type="nucleotide sequence ID" value="XM_009534166.1"/>
</dbReference>